<dbReference type="InterPro" id="IPR018247">
    <property type="entry name" value="EF_Hand_1_Ca_BS"/>
</dbReference>
<dbReference type="Gene3D" id="1.10.1330.10">
    <property type="entry name" value="Dockerin domain"/>
    <property type="match status" value="1"/>
</dbReference>
<reference evidence="3 4" key="1">
    <citation type="submission" date="2019-02" db="EMBL/GenBank/DDBJ databases">
        <title>Deep-cultivation of Planctomycetes and their phenomic and genomic characterization uncovers novel biology.</title>
        <authorList>
            <person name="Wiegand S."/>
            <person name="Jogler M."/>
            <person name="Boedeker C."/>
            <person name="Pinto D."/>
            <person name="Vollmers J."/>
            <person name="Rivas-Marin E."/>
            <person name="Kohn T."/>
            <person name="Peeters S.H."/>
            <person name="Heuer A."/>
            <person name="Rast P."/>
            <person name="Oberbeckmann S."/>
            <person name="Bunk B."/>
            <person name="Jeske O."/>
            <person name="Meyerdierks A."/>
            <person name="Storesund J.E."/>
            <person name="Kallscheuer N."/>
            <person name="Luecker S."/>
            <person name="Lage O.M."/>
            <person name="Pohl T."/>
            <person name="Merkel B.J."/>
            <person name="Hornburger P."/>
            <person name="Mueller R.-W."/>
            <person name="Bruemmer F."/>
            <person name="Labrenz M."/>
            <person name="Spormann A.M."/>
            <person name="Op den Camp H."/>
            <person name="Overmann J."/>
            <person name="Amann R."/>
            <person name="Jetten M.S.M."/>
            <person name="Mascher T."/>
            <person name="Medema M.H."/>
            <person name="Devos D.P."/>
            <person name="Kaster A.-K."/>
            <person name="Ovreas L."/>
            <person name="Rohde M."/>
            <person name="Galperin M.Y."/>
            <person name="Jogler C."/>
        </authorList>
    </citation>
    <scope>NUCLEOTIDE SEQUENCE [LARGE SCALE GENOMIC DNA]</scope>
    <source>
        <strain evidence="3 4">Pan265</strain>
    </source>
</reference>
<dbReference type="GO" id="GO:0004553">
    <property type="term" value="F:hydrolase activity, hydrolyzing O-glycosyl compounds"/>
    <property type="evidence" value="ECO:0007669"/>
    <property type="project" value="InterPro"/>
</dbReference>
<keyword evidence="4" id="KW-1185">Reference proteome</keyword>
<keyword evidence="3" id="KW-0560">Oxidoreductase</keyword>
<dbReference type="SUPFAM" id="SSF50952">
    <property type="entry name" value="Soluble quinoprotein glucose dehydrogenase"/>
    <property type="match status" value="1"/>
</dbReference>
<name>A0A518BUU5_9BACT</name>
<proteinExistence type="predicted"/>
<dbReference type="InterPro" id="IPR011041">
    <property type="entry name" value="Quinoprot_gluc/sorb_DH_b-prop"/>
</dbReference>
<accession>A0A518BUU5</accession>
<evidence type="ECO:0000256" key="1">
    <source>
        <dbReference type="SAM" id="SignalP"/>
    </source>
</evidence>
<dbReference type="Pfam" id="PF07995">
    <property type="entry name" value="GSDH"/>
    <property type="match status" value="1"/>
</dbReference>
<dbReference type="InterPro" id="IPR016134">
    <property type="entry name" value="Dockerin_dom"/>
</dbReference>
<dbReference type="EC" id="1.1.5.-" evidence="3"/>
<dbReference type="GO" id="GO:0000272">
    <property type="term" value="P:polysaccharide catabolic process"/>
    <property type="evidence" value="ECO:0007669"/>
    <property type="project" value="InterPro"/>
</dbReference>
<dbReference type="InterPro" id="IPR011042">
    <property type="entry name" value="6-blade_b-propeller_TolB-like"/>
</dbReference>
<dbReference type="Proteomes" id="UP000320386">
    <property type="component" value="Chromosome"/>
</dbReference>
<sequence precursor="true">MGMKSLSVAASLLITGGYALAQTNPIIPVVPKTPWKVVLEEVVTIPDSLGTYPRLEELTHAPGSDDAFVLDQNGTIYRFDPYAANPTPQVFLDLNSAVPAGFRTGSQEGLRGLAFHPDFATPGTDGYRKFYTSHSRSAFTGIYFGDGVTPVIYGAPGGVDHDAYVAEWSVNPDGSVDTDSYREILLVGQPRADHNIGQIGFDPTAQPGEDDYGNLYITLGDGGGPNDPSNLAQNTSQPHGSILRVDPLRNGSDPFSLPDNPLRTSDSLTNARNLIYAYGVRNPHKFTVDPVTGNFIFSDIGQANIEEINILEPGANYGWDLREGTWTLNSSNVPGTLPPNHPTDSATYPVAQYDHDPENDGVNGSYAVAGGHVYRGSSVPELTGMYLFGDFGTNPGPIYAVDADDLTQRDDFTDIDQIFGGYLAPLVELTLNTEGDATDKTFLDIVKETNPFIPRTDLRFGIDAAGEIYILSKRDGKVRRISAVIGLLAGDANRDGIVDLLDLSLLASGFDGPGDWGSGDFNADGLVNLLDLSLLASNFGQTSIPQPAVGLIMLTMLSGFRRGA</sequence>
<evidence type="ECO:0000313" key="4">
    <source>
        <dbReference type="Proteomes" id="UP000320386"/>
    </source>
</evidence>
<dbReference type="PANTHER" id="PTHR19328:SF75">
    <property type="entry name" value="ALDOSE SUGAR DEHYDROGENASE YLII"/>
    <property type="match status" value="1"/>
</dbReference>
<dbReference type="OrthoDB" id="9770043at2"/>
<evidence type="ECO:0000259" key="2">
    <source>
        <dbReference type="PROSITE" id="PS51766"/>
    </source>
</evidence>
<feature type="domain" description="Dockerin" evidence="2">
    <location>
        <begin position="485"/>
        <end position="546"/>
    </location>
</feature>
<keyword evidence="1" id="KW-0732">Signal</keyword>
<gene>
    <name evidence="3" type="primary">yliI_1</name>
    <name evidence="3" type="ORF">Pan265_05660</name>
</gene>
<dbReference type="InterPro" id="IPR036439">
    <property type="entry name" value="Dockerin_dom_sf"/>
</dbReference>
<feature type="chain" id="PRO_5022014430" evidence="1">
    <location>
        <begin position="22"/>
        <end position="564"/>
    </location>
</feature>
<dbReference type="GO" id="GO:0016491">
    <property type="term" value="F:oxidoreductase activity"/>
    <property type="evidence" value="ECO:0007669"/>
    <property type="project" value="UniProtKB-KW"/>
</dbReference>
<dbReference type="InterPro" id="IPR002105">
    <property type="entry name" value="Dockerin_1_rpt"/>
</dbReference>
<dbReference type="PROSITE" id="PS00018">
    <property type="entry name" value="EF_HAND_1"/>
    <property type="match status" value="2"/>
</dbReference>
<dbReference type="EMBL" id="CP036280">
    <property type="protein sequence ID" value="QDU70731.1"/>
    <property type="molecule type" value="Genomic_DNA"/>
</dbReference>
<dbReference type="InterPro" id="IPR012938">
    <property type="entry name" value="Glc/Sorbosone_DH"/>
</dbReference>
<dbReference type="PROSITE" id="PS51766">
    <property type="entry name" value="DOCKERIN"/>
    <property type="match status" value="1"/>
</dbReference>
<evidence type="ECO:0000313" key="3">
    <source>
        <dbReference type="EMBL" id="QDU70731.1"/>
    </source>
</evidence>
<dbReference type="SUPFAM" id="SSF63446">
    <property type="entry name" value="Type I dockerin domain"/>
    <property type="match status" value="1"/>
</dbReference>
<dbReference type="PANTHER" id="PTHR19328">
    <property type="entry name" value="HEDGEHOG-INTERACTING PROTEIN"/>
    <property type="match status" value="1"/>
</dbReference>
<dbReference type="PROSITE" id="PS00448">
    <property type="entry name" value="CLOS_CELLULOSOME_RPT"/>
    <property type="match status" value="1"/>
</dbReference>
<organism evidence="3 4">
    <name type="scientific">Mucisphaera calidilacus</name>
    <dbReference type="NCBI Taxonomy" id="2527982"/>
    <lineage>
        <taxon>Bacteria</taxon>
        <taxon>Pseudomonadati</taxon>
        <taxon>Planctomycetota</taxon>
        <taxon>Phycisphaerae</taxon>
        <taxon>Phycisphaerales</taxon>
        <taxon>Phycisphaeraceae</taxon>
        <taxon>Mucisphaera</taxon>
    </lineage>
</organism>
<dbReference type="AlphaFoldDB" id="A0A518BUU5"/>
<feature type="signal peptide" evidence="1">
    <location>
        <begin position="1"/>
        <end position="21"/>
    </location>
</feature>
<dbReference type="KEGG" id="mcad:Pan265_05660"/>
<protein>
    <submittedName>
        <fullName evidence="3">Soluble aldose sugar dehydrogenase YliI</fullName>
        <ecNumber evidence="3">1.1.5.-</ecNumber>
    </submittedName>
</protein>
<dbReference type="Gene3D" id="2.120.10.30">
    <property type="entry name" value="TolB, C-terminal domain"/>
    <property type="match status" value="1"/>
</dbReference>